<gene>
    <name evidence="2" type="ORF">DF222_01895</name>
</gene>
<dbReference type="AlphaFoldDB" id="A0A2U1T8S3"/>
<keyword evidence="1" id="KW-0472">Membrane</keyword>
<evidence type="ECO:0000313" key="3">
    <source>
        <dbReference type="Proteomes" id="UP000244989"/>
    </source>
</evidence>
<keyword evidence="3" id="KW-1185">Reference proteome</keyword>
<feature type="transmembrane region" description="Helical" evidence="1">
    <location>
        <begin position="90"/>
        <end position="109"/>
    </location>
</feature>
<dbReference type="EMBL" id="QEEZ01000003">
    <property type="protein sequence ID" value="PWC02410.1"/>
    <property type="molecule type" value="Genomic_DNA"/>
</dbReference>
<name>A0A2U1T8S3_9CORY</name>
<accession>A0A2U1T8S3</accession>
<proteinExistence type="predicted"/>
<keyword evidence="1" id="KW-1133">Transmembrane helix</keyword>
<sequence length="177" mass="18223">MWAFGLRAATAALLAAGLLSVMGTREPLVGTIAAVVMMVAVILSGIVLTWFASAWRMYTLPRAGWVTAQGAVVLISALLAPVVFFPAPLATGHMVVWYLAAAMIISGGLESAGRVVEHYSLVAGISQVAVGVVLLIASAVLSGDHIMEMIGPVGVVMVVHAVVLGALACRVHGQHSD</sequence>
<keyword evidence="1" id="KW-0812">Transmembrane</keyword>
<protein>
    <submittedName>
        <fullName evidence="2">Uncharacterized protein</fullName>
    </submittedName>
</protein>
<feature type="transmembrane region" description="Helical" evidence="1">
    <location>
        <begin position="63"/>
        <end position="84"/>
    </location>
</feature>
<evidence type="ECO:0000256" key="1">
    <source>
        <dbReference type="SAM" id="Phobius"/>
    </source>
</evidence>
<organism evidence="2 3">
    <name type="scientific">Corynebacterium yudongzhengii</name>
    <dbReference type="NCBI Taxonomy" id="2080740"/>
    <lineage>
        <taxon>Bacteria</taxon>
        <taxon>Bacillati</taxon>
        <taxon>Actinomycetota</taxon>
        <taxon>Actinomycetes</taxon>
        <taxon>Mycobacteriales</taxon>
        <taxon>Corynebacteriaceae</taxon>
        <taxon>Corynebacterium</taxon>
    </lineage>
</organism>
<evidence type="ECO:0000313" key="2">
    <source>
        <dbReference type="EMBL" id="PWC02410.1"/>
    </source>
</evidence>
<feature type="transmembrane region" description="Helical" evidence="1">
    <location>
        <begin position="121"/>
        <end position="143"/>
    </location>
</feature>
<comment type="caution">
    <text evidence="2">The sequence shown here is derived from an EMBL/GenBank/DDBJ whole genome shotgun (WGS) entry which is preliminary data.</text>
</comment>
<feature type="transmembrane region" description="Helical" evidence="1">
    <location>
        <begin position="149"/>
        <end position="169"/>
    </location>
</feature>
<dbReference type="Proteomes" id="UP000244989">
    <property type="component" value="Unassembled WGS sequence"/>
</dbReference>
<reference evidence="3" key="1">
    <citation type="submission" date="2018-04" db="EMBL/GenBank/DDBJ databases">
        <authorList>
            <person name="Liu S."/>
            <person name="Wang Z."/>
            <person name="Li J."/>
        </authorList>
    </citation>
    <scope>NUCLEOTIDE SEQUENCE [LARGE SCALE GENOMIC DNA]</scope>
    <source>
        <strain evidence="3">2189</strain>
    </source>
</reference>
<feature type="transmembrane region" description="Helical" evidence="1">
    <location>
        <begin position="33"/>
        <end position="51"/>
    </location>
</feature>